<dbReference type="PANTHER" id="PTHR43319:SF3">
    <property type="entry name" value="BETA-LACTAMASE-RELATED DOMAIN-CONTAINING PROTEIN"/>
    <property type="match status" value="1"/>
</dbReference>
<reference evidence="2 3" key="1">
    <citation type="submission" date="2018-11" db="EMBL/GenBank/DDBJ databases">
        <authorList>
            <consortium name="Pathogen Informatics"/>
        </authorList>
    </citation>
    <scope>NUCLEOTIDE SEQUENCE [LARGE SCALE GENOMIC DNA]</scope>
</reference>
<dbReference type="WBParaSite" id="HPBE_0001443001-mRNA-1">
    <property type="protein sequence ID" value="HPBE_0001443001-mRNA-1"/>
    <property type="gene ID" value="HPBE_0001443001"/>
</dbReference>
<dbReference type="Gene3D" id="3.40.710.10">
    <property type="entry name" value="DD-peptidase/beta-lactamase superfamily"/>
    <property type="match status" value="2"/>
</dbReference>
<gene>
    <name evidence="2" type="ORF">HPBE_LOCUS14431</name>
</gene>
<evidence type="ECO:0000313" key="4">
    <source>
        <dbReference type="WBParaSite" id="HPBE_0001443001-mRNA-1"/>
    </source>
</evidence>
<keyword evidence="3" id="KW-1185">Reference proteome</keyword>
<dbReference type="InterPro" id="IPR052907">
    <property type="entry name" value="Beta-lactamase/esterase"/>
</dbReference>
<accession>A0A3P7ZIS6</accession>
<dbReference type="PANTHER" id="PTHR43319">
    <property type="entry name" value="BETA-LACTAMASE-RELATED"/>
    <property type="match status" value="1"/>
</dbReference>
<evidence type="ECO:0000259" key="1">
    <source>
        <dbReference type="Pfam" id="PF00144"/>
    </source>
</evidence>
<organism evidence="3 4">
    <name type="scientific">Heligmosomoides polygyrus</name>
    <name type="common">Parasitic roundworm</name>
    <dbReference type="NCBI Taxonomy" id="6339"/>
    <lineage>
        <taxon>Eukaryota</taxon>
        <taxon>Metazoa</taxon>
        <taxon>Ecdysozoa</taxon>
        <taxon>Nematoda</taxon>
        <taxon>Chromadorea</taxon>
        <taxon>Rhabditida</taxon>
        <taxon>Rhabditina</taxon>
        <taxon>Rhabditomorpha</taxon>
        <taxon>Strongyloidea</taxon>
        <taxon>Heligmosomidae</taxon>
        <taxon>Heligmosomoides</taxon>
    </lineage>
</organism>
<dbReference type="EMBL" id="UZAH01028359">
    <property type="protein sequence ID" value="VDO99610.1"/>
    <property type="molecule type" value="Genomic_DNA"/>
</dbReference>
<dbReference type="Pfam" id="PF00144">
    <property type="entry name" value="Beta-lactamase"/>
    <property type="match status" value="1"/>
</dbReference>
<accession>A0A183G043</accession>
<name>A0A183G043_HELPZ</name>
<feature type="domain" description="Beta-lactamase-related" evidence="1">
    <location>
        <begin position="67"/>
        <end position="172"/>
    </location>
</feature>
<proteinExistence type="predicted"/>
<sequence>MFKAGLPYFDAEFNFSDLTDDKISKIIEDESPKYTPGTKTEYHPITFGWLIDEVVEIFNSPEIRSASQPAISGVGTARGLARTFELFMDGVLVSKSLLQRISKPQFENVFDHGLGKEESKGYGFVYTKSSMASRSNSWQIGHPAIGGQRVYMDPADRLVVCYLTNGVKSWEGDNPTTFENLQLEVYSTLKRQHSCSAENIDRALQGKLP</sequence>
<dbReference type="OrthoDB" id="5838698at2759"/>
<evidence type="ECO:0000313" key="3">
    <source>
        <dbReference type="Proteomes" id="UP000050761"/>
    </source>
</evidence>
<dbReference type="SUPFAM" id="SSF56601">
    <property type="entry name" value="beta-lactamase/transpeptidase-like"/>
    <property type="match status" value="1"/>
</dbReference>
<dbReference type="InterPro" id="IPR001466">
    <property type="entry name" value="Beta-lactam-related"/>
</dbReference>
<reference evidence="4" key="2">
    <citation type="submission" date="2019-09" db="UniProtKB">
        <authorList>
            <consortium name="WormBaseParasite"/>
        </authorList>
    </citation>
    <scope>IDENTIFICATION</scope>
</reference>
<dbReference type="Proteomes" id="UP000050761">
    <property type="component" value="Unassembled WGS sequence"/>
</dbReference>
<dbReference type="InterPro" id="IPR012338">
    <property type="entry name" value="Beta-lactam/transpept-like"/>
</dbReference>
<protein>
    <submittedName>
        <fullName evidence="4">Beta-lactamase domain-containing protein</fullName>
    </submittedName>
</protein>
<dbReference type="AlphaFoldDB" id="A0A183G043"/>
<evidence type="ECO:0000313" key="2">
    <source>
        <dbReference type="EMBL" id="VDO99610.1"/>
    </source>
</evidence>